<dbReference type="SUPFAM" id="SSF52540">
    <property type="entry name" value="P-loop containing nucleoside triphosphate hydrolases"/>
    <property type="match status" value="1"/>
</dbReference>
<organism evidence="5 6">
    <name type="scientific">Paenibacillus alba</name>
    <dbReference type="NCBI Taxonomy" id="1197127"/>
    <lineage>
        <taxon>Bacteria</taxon>
        <taxon>Bacillati</taxon>
        <taxon>Bacillota</taxon>
        <taxon>Bacilli</taxon>
        <taxon>Bacillales</taxon>
        <taxon>Paenibacillaceae</taxon>
        <taxon>Paenibacillus</taxon>
    </lineage>
</organism>
<keyword evidence="6" id="KW-1185">Reference proteome</keyword>
<evidence type="ECO:0000313" key="5">
    <source>
        <dbReference type="EMBL" id="MEC0225526.1"/>
    </source>
</evidence>
<name>A0ABU6FUV0_9BACL</name>
<keyword evidence="1" id="KW-0813">Transport</keyword>
<accession>A0ABU6FUV0</accession>
<dbReference type="RefSeq" id="WP_326069919.1">
    <property type="nucleotide sequence ID" value="NZ_JARLKY010000001.1"/>
</dbReference>
<dbReference type="PANTHER" id="PTHR43776">
    <property type="entry name" value="TRANSPORT ATP-BINDING PROTEIN"/>
    <property type="match status" value="1"/>
</dbReference>
<reference evidence="5 6" key="1">
    <citation type="submission" date="2023-03" db="EMBL/GenBank/DDBJ databases">
        <title>Bacillus Genome Sequencing.</title>
        <authorList>
            <person name="Dunlap C."/>
        </authorList>
    </citation>
    <scope>NUCLEOTIDE SEQUENCE [LARGE SCALE GENOMIC DNA]</scope>
    <source>
        <strain evidence="5 6">BD-533</strain>
    </source>
</reference>
<evidence type="ECO:0000313" key="6">
    <source>
        <dbReference type="Proteomes" id="UP001338137"/>
    </source>
</evidence>
<dbReference type="InterPro" id="IPR003593">
    <property type="entry name" value="AAA+_ATPase"/>
</dbReference>
<dbReference type="Proteomes" id="UP001338137">
    <property type="component" value="Unassembled WGS sequence"/>
</dbReference>
<dbReference type="EMBL" id="JARLKY010000001">
    <property type="protein sequence ID" value="MEC0225526.1"/>
    <property type="molecule type" value="Genomic_DNA"/>
</dbReference>
<dbReference type="InterPro" id="IPR050319">
    <property type="entry name" value="ABC_transp_ATP-bind"/>
</dbReference>
<dbReference type="Gene3D" id="3.40.50.300">
    <property type="entry name" value="P-loop containing nucleotide triphosphate hydrolases"/>
    <property type="match status" value="1"/>
</dbReference>
<evidence type="ECO:0000256" key="1">
    <source>
        <dbReference type="ARBA" id="ARBA00022448"/>
    </source>
</evidence>
<keyword evidence="3 5" id="KW-0067">ATP-binding</keyword>
<dbReference type="CDD" id="cd03257">
    <property type="entry name" value="ABC_NikE_OppD_transporters"/>
    <property type="match status" value="1"/>
</dbReference>
<feature type="domain" description="ABC transporter" evidence="4">
    <location>
        <begin position="2"/>
        <end position="241"/>
    </location>
</feature>
<dbReference type="GO" id="GO:0005524">
    <property type="term" value="F:ATP binding"/>
    <property type="evidence" value="ECO:0007669"/>
    <property type="project" value="UniProtKB-KW"/>
</dbReference>
<comment type="caution">
    <text evidence="5">The sequence shown here is derived from an EMBL/GenBank/DDBJ whole genome shotgun (WGS) entry which is preliminary data.</text>
</comment>
<sequence>MLVIDRISKTYAKNKVLQQISFTILPGESVGLIGMSGSGKSTLARCVMDLERPDAGEMLWRGASLANKNVRRASRKSIQIVFQDPRNSLNPAWTMKKSLKEAYLQFHRQPLQQEDVDRQLGELLQAVGLSGEYLSRYPHELSTGQCQRVCIARALVASPELIILDECLSALDVSVQAQVIELLRDLRKQHQVSYLFISHDIAVVTALCDRLLVLHEGIVVEQGRTADVIANPQHAYTRSLLADVPQYPYFTE</sequence>
<dbReference type="InterPro" id="IPR003439">
    <property type="entry name" value="ABC_transporter-like_ATP-bd"/>
</dbReference>
<protein>
    <submittedName>
        <fullName evidence="5">ABC transporter ATP-binding protein</fullName>
    </submittedName>
</protein>
<evidence type="ECO:0000259" key="4">
    <source>
        <dbReference type="PROSITE" id="PS50893"/>
    </source>
</evidence>
<evidence type="ECO:0000256" key="3">
    <source>
        <dbReference type="ARBA" id="ARBA00022840"/>
    </source>
</evidence>
<gene>
    <name evidence="5" type="ORF">P4I72_00110</name>
</gene>
<dbReference type="InterPro" id="IPR027417">
    <property type="entry name" value="P-loop_NTPase"/>
</dbReference>
<proteinExistence type="predicted"/>
<dbReference type="Pfam" id="PF00005">
    <property type="entry name" value="ABC_tran"/>
    <property type="match status" value="1"/>
</dbReference>
<dbReference type="SMART" id="SM00382">
    <property type="entry name" value="AAA"/>
    <property type="match status" value="1"/>
</dbReference>
<dbReference type="PROSITE" id="PS50893">
    <property type="entry name" value="ABC_TRANSPORTER_2"/>
    <property type="match status" value="1"/>
</dbReference>
<evidence type="ECO:0000256" key="2">
    <source>
        <dbReference type="ARBA" id="ARBA00022741"/>
    </source>
</evidence>
<keyword evidence="2" id="KW-0547">Nucleotide-binding</keyword>